<dbReference type="OrthoDB" id="410058at2759"/>
<evidence type="ECO:0000256" key="11">
    <source>
        <dbReference type="ARBA" id="ARBA00038888"/>
    </source>
</evidence>
<dbReference type="PANTHER" id="PTHR10412:SF11">
    <property type="entry name" value="MANNOSYL-OLIGOSACCHARIDE GLUCOSIDASE"/>
    <property type="match status" value="1"/>
</dbReference>
<evidence type="ECO:0000256" key="2">
    <source>
        <dbReference type="ARBA" id="ARBA00010833"/>
    </source>
</evidence>
<feature type="domain" description="Glycosyl hydrolase family 63 C-terminal" evidence="15">
    <location>
        <begin position="326"/>
        <end position="815"/>
    </location>
</feature>
<keyword evidence="6" id="KW-0735">Signal-anchor</keyword>
<evidence type="ECO:0000256" key="7">
    <source>
        <dbReference type="ARBA" id="ARBA00022989"/>
    </source>
</evidence>
<feature type="chain" id="PRO_5002680141" description="Mannosyl-oligosaccharide glucosidase" evidence="14">
    <location>
        <begin position="21"/>
        <end position="821"/>
    </location>
</feature>
<dbReference type="InParanoid" id="A5DNH9"/>
<dbReference type="RefSeq" id="XP_001482875.2">
    <property type="nucleotide sequence ID" value="XM_001482825.1"/>
</dbReference>
<dbReference type="HOGENOM" id="CLU_007380_1_0_1"/>
<keyword evidence="3" id="KW-0812">Transmembrane</keyword>
<evidence type="ECO:0000256" key="14">
    <source>
        <dbReference type="SAM" id="SignalP"/>
    </source>
</evidence>
<dbReference type="GO" id="GO:0006488">
    <property type="term" value="P:dolichol-linked oligosaccharide biosynthetic process"/>
    <property type="evidence" value="ECO:0007669"/>
    <property type="project" value="EnsemblFungi"/>
</dbReference>
<dbReference type="Pfam" id="PF03200">
    <property type="entry name" value="Glyco_hydro_63"/>
    <property type="match status" value="1"/>
</dbReference>
<evidence type="ECO:0000259" key="16">
    <source>
        <dbReference type="Pfam" id="PF16923"/>
    </source>
</evidence>
<evidence type="ECO:0000313" key="18">
    <source>
        <dbReference type="Proteomes" id="UP000001997"/>
    </source>
</evidence>
<keyword evidence="5 12" id="KW-0256">Endoplasmic reticulum</keyword>
<dbReference type="GeneID" id="5124974"/>
<protein>
    <recommendedName>
        <fullName evidence="11 12">Mannosyl-oligosaccharide glucosidase</fullName>
        <ecNumber evidence="11 12">3.2.1.106</ecNumber>
    </recommendedName>
    <alternativeName>
        <fullName evidence="13">Glucosidase I</fullName>
    </alternativeName>
</protein>
<feature type="domain" description="Glycosyl hydrolase family 63 N-terminal" evidence="16">
    <location>
        <begin position="50"/>
        <end position="283"/>
    </location>
</feature>
<evidence type="ECO:0000256" key="9">
    <source>
        <dbReference type="ARBA" id="ARBA00023180"/>
    </source>
</evidence>
<dbReference type="GO" id="GO:0009311">
    <property type="term" value="P:oligosaccharide metabolic process"/>
    <property type="evidence" value="ECO:0007669"/>
    <property type="project" value="UniProtKB-UniRule"/>
</dbReference>
<comment type="function">
    <text evidence="12">Cleaves the distal alpha 1,2-linked glucose residue from the Glc(3)Man(9)GlcNAc(2) oligosaccharide precursor.</text>
</comment>
<dbReference type="eggNOG" id="KOG2161">
    <property type="taxonomic scope" value="Eukaryota"/>
</dbReference>
<dbReference type="InterPro" id="IPR031631">
    <property type="entry name" value="Glyco_hydro_63N"/>
</dbReference>
<keyword evidence="18" id="KW-1185">Reference proteome</keyword>
<dbReference type="InterPro" id="IPR038518">
    <property type="entry name" value="Glyco_hydro_63N_sf"/>
</dbReference>
<evidence type="ECO:0000259" key="15">
    <source>
        <dbReference type="Pfam" id="PF03200"/>
    </source>
</evidence>
<comment type="similarity">
    <text evidence="2 12">Belongs to the glycosyl hydrolase 63 family.</text>
</comment>
<dbReference type="GO" id="GO:0070880">
    <property type="term" value="P:fungal-type cell wall beta-glucan biosynthetic process"/>
    <property type="evidence" value="ECO:0007669"/>
    <property type="project" value="EnsemblFungi"/>
</dbReference>
<dbReference type="Gene3D" id="1.50.10.10">
    <property type="match status" value="1"/>
</dbReference>
<keyword evidence="4 12" id="KW-0378">Hydrolase</keyword>
<reference evidence="17 18" key="1">
    <citation type="journal article" date="2009" name="Nature">
        <title>Evolution of pathogenicity and sexual reproduction in eight Candida genomes.</title>
        <authorList>
            <person name="Butler G."/>
            <person name="Rasmussen M.D."/>
            <person name="Lin M.F."/>
            <person name="Santos M.A."/>
            <person name="Sakthikumar S."/>
            <person name="Munro C.A."/>
            <person name="Rheinbay E."/>
            <person name="Grabherr M."/>
            <person name="Forche A."/>
            <person name="Reedy J.L."/>
            <person name="Agrafioti I."/>
            <person name="Arnaud M.B."/>
            <person name="Bates S."/>
            <person name="Brown A.J."/>
            <person name="Brunke S."/>
            <person name="Costanzo M.C."/>
            <person name="Fitzpatrick D.A."/>
            <person name="de Groot P.W."/>
            <person name="Harris D."/>
            <person name="Hoyer L.L."/>
            <person name="Hube B."/>
            <person name="Klis F.M."/>
            <person name="Kodira C."/>
            <person name="Lennard N."/>
            <person name="Logue M.E."/>
            <person name="Martin R."/>
            <person name="Neiman A.M."/>
            <person name="Nikolaou E."/>
            <person name="Quail M.A."/>
            <person name="Quinn J."/>
            <person name="Santos M.C."/>
            <person name="Schmitzberger F.F."/>
            <person name="Sherlock G."/>
            <person name="Shah P."/>
            <person name="Silverstein K.A."/>
            <person name="Skrzypek M.S."/>
            <person name="Soll D."/>
            <person name="Staggs R."/>
            <person name="Stansfield I."/>
            <person name="Stumpf M.P."/>
            <person name="Sudbery P.E."/>
            <person name="Srikantha T."/>
            <person name="Zeng Q."/>
            <person name="Berman J."/>
            <person name="Berriman M."/>
            <person name="Heitman J."/>
            <person name="Gow N.A."/>
            <person name="Lorenz M.C."/>
            <person name="Birren B.W."/>
            <person name="Kellis M."/>
            <person name="Cuomo C.A."/>
        </authorList>
    </citation>
    <scope>NUCLEOTIDE SEQUENCE [LARGE SCALE GENOMIC DNA]</scope>
    <source>
        <strain evidence="18">ATCC 6260 / CBS 566 / DSM 6381 / JCM 1539 / NBRC 10279 / NRRL Y-324</strain>
    </source>
</reference>
<name>A5DNH9_PICGU</name>
<evidence type="ECO:0000256" key="12">
    <source>
        <dbReference type="RuleBase" id="RU368089"/>
    </source>
</evidence>
<evidence type="ECO:0000256" key="13">
    <source>
        <dbReference type="RuleBase" id="RU369107"/>
    </source>
</evidence>
<evidence type="ECO:0000256" key="1">
    <source>
        <dbReference type="ARBA" id="ARBA00004648"/>
    </source>
</evidence>
<dbReference type="InterPro" id="IPR008928">
    <property type="entry name" value="6-hairpin_glycosidase_sf"/>
</dbReference>
<comment type="catalytic activity">
    <reaction evidence="12">
        <text>N(4)-(alpha-D-Glc-(1-&gt;2)-alpha-D-Glc-(1-&gt;3)-alpha-D-Glc-(1-&gt;3)-alpha-D-Man-(1-&gt;2)-alpha-D-Man-(1-&gt;2)-alpha-D-Man-(1-&gt;3)-[alpha-D-Man-(1-&gt;2)-alpha-D-Man-(1-&gt;3)-[alpha-D-Man-(1-&gt;2)-alpha-D-Man-(1-&gt;6)]-alpha-D-Man-(1-&gt;6)]-beta-D-Man-(1-&gt;4)-beta-D-GlcNAc-(1-&gt;4)-beta-D-GlcNAc)-L-asparaginyl-[protein] + H2O = N(4)-(alpha-D-Glc-(1-&gt;3)-alpha-D-Glc-(1-&gt;3)-alpha-D-Man-(1-&gt;2)-alpha-D-Man-(1-&gt;2)-alpha-D-Man-(1-&gt;3)-[alpha-D-Man-(1-&gt;2)-alpha-D-Man-(1-&gt;3)-[alpha-D-Man-(1-&gt;2)-alpha-D-Man-(1-&gt;6)]-alpha-D-Man-(1-&gt;6)]-beta-D-Man-(1-&gt;4)-beta-D-GlcNAc-(1-&gt;4)-beta-D-GlcNAc)-L-asparaginyl-[protein] + beta-D-glucose</text>
        <dbReference type="Rhea" id="RHEA:55988"/>
        <dbReference type="Rhea" id="RHEA-COMP:12806"/>
        <dbReference type="Rhea" id="RHEA-COMP:14355"/>
        <dbReference type="ChEBI" id="CHEBI:15377"/>
        <dbReference type="ChEBI" id="CHEBI:15903"/>
        <dbReference type="ChEBI" id="CHEBI:59082"/>
        <dbReference type="ChEBI" id="CHEBI:132537"/>
        <dbReference type="EC" id="3.2.1.106"/>
    </reaction>
</comment>
<gene>
    <name evidence="17" type="ORF">PGUG_04830</name>
</gene>
<keyword evidence="10 12" id="KW-0326">Glycosidase</keyword>
<dbReference type="InterPro" id="IPR031335">
    <property type="entry name" value="Glyco_hydro_63_C"/>
</dbReference>
<dbReference type="InterPro" id="IPR004888">
    <property type="entry name" value="Glycoside_hydrolase_63"/>
</dbReference>
<dbReference type="VEuPathDB" id="FungiDB:PGUG_04830"/>
<dbReference type="InterPro" id="IPR012341">
    <property type="entry name" value="6hp_glycosidase-like_sf"/>
</dbReference>
<dbReference type="EMBL" id="CH408160">
    <property type="protein sequence ID" value="EDK40732.2"/>
    <property type="molecule type" value="Genomic_DNA"/>
</dbReference>
<evidence type="ECO:0000256" key="5">
    <source>
        <dbReference type="ARBA" id="ARBA00022824"/>
    </source>
</evidence>
<evidence type="ECO:0000256" key="6">
    <source>
        <dbReference type="ARBA" id="ARBA00022968"/>
    </source>
</evidence>
<feature type="signal peptide" evidence="14">
    <location>
        <begin position="1"/>
        <end position="20"/>
    </location>
</feature>
<evidence type="ECO:0000256" key="4">
    <source>
        <dbReference type="ARBA" id="ARBA00022801"/>
    </source>
</evidence>
<proteinExistence type="inferred from homology"/>
<dbReference type="KEGG" id="pgu:PGUG_04830"/>
<keyword evidence="14" id="KW-0732">Signal</keyword>
<evidence type="ECO:0000256" key="10">
    <source>
        <dbReference type="ARBA" id="ARBA00023295"/>
    </source>
</evidence>
<dbReference type="GO" id="GO:0006491">
    <property type="term" value="P:N-glycan processing"/>
    <property type="evidence" value="ECO:0007669"/>
    <property type="project" value="EnsemblFungi"/>
</dbReference>
<keyword evidence="9 13" id="KW-0325">Glycoprotein</keyword>
<dbReference type="STRING" id="294746.A5DNH9"/>
<dbReference type="AlphaFoldDB" id="A5DNH9"/>
<organism evidence="17 18">
    <name type="scientific">Meyerozyma guilliermondii (strain ATCC 6260 / CBS 566 / DSM 6381 / JCM 1539 / NBRC 10279 / NRRL Y-324)</name>
    <name type="common">Yeast</name>
    <name type="synonym">Candida guilliermondii</name>
    <dbReference type="NCBI Taxonomy" id="294746"/>
    <lineage>
        <taxon>Eukaryota</taxon>
        <taxon>Fungi</taxon>
        <taxon>Dikarya</taxon>
        <taxon>Ascomycota</taxon>
        <taxon>Saccharomycotina</taxon>
        <taxon>Pichiomycetes</taxon>
        <taxon>Debaryomycetaceae</taxon>
        <taxon>Meyerozyma</taxon>
    </lineage>
</organism>
<evidence type="ECO:0000256" key="3">
    <source>
        <dbReference type="ARBA" id="ARBA00022692"/>
    </source>
</evidence>
<comment type="subcellular location">
    <subcellularLocation>
        <location evidence="1 12">Endoplasmic reticulum membrane</location>
        <topology evidence="1 12">Single-pass type II membrane protein</topology>
    </subcellularLocation>
</comment>
<evidence type="ECO:0000313" key="17">
    <source>
        <dbReference type="EMBL" id="EDK40732.2"/>
    </source>
</evidence>
<keyword evidence="7" id="KW-1133">Transmembrane helix</keyword>
<dbReference type="GO" id="GO:0004573">
    <property type="term" value="F:Glc3Man9GlcNAc2 oligosaccharide glucosidase activity"/>
    <property type="evidence" value="ECO:0007669"/>
    <property type="project" value="UniProtKB-UniRule"/>
</dbReference>
<dbReference type="FunCoup" id="A5DNH9">
    <property type="interactions" value="591"/>
</dbReference>
<dbReference type="GO" id="GO:0098553">
    <property type="term" value="C:lumenal side of endoplasmic reticulum membrane"/>
    <property type="evidence" value="ECO:0007669"/>
    <property type="project" value="EnsemblFungi"/>
</dbReference>
<keyword evidence="8" id="KW-0472">Membrane</keyword>
<dbReference type="Pfam" id="PF16923">
    <property type="entry name" value="Glyco_hydro_63N"/>
    <property type="match status" value="1"/>
</dbReference>
<dbReference type="EC" id="3.2.1.106" evidence="11 12"/>
<accession>A5DNH9</accession>
<sequence>MRLLLPLLLFVASVWPGVRAEFYFDMDESIRLGSFDENQPGDVEPMSNRSLLWGPYRSALYFGVRPRIPRSLLSGLMWYNIDGYGGVGSIRHFYEQGDKMGKANWIRYDPRFGGTQVIEDLECHITLHIDFVKSSDGLSWATKVRAIPHDGFENVKTAFVWYSGLEGETDTADPFAPSRNGVINLDTPKNSKGYTGTITLSGGSEDLGLFELSINDGPSTNKHPKTSKLVDKELNPRKTHHISMIVPDDSVWMARDIFITMLQESVQELVERFGTLDGIPPEQAYVLRDMHKFEGNLHLVQKMYQGACEFDVVFNNAETPEAEKITFDNLKEKIVEMSFKVNSKFDKHFKLKPPFDKDQGYKEFAQEIVSGLLGGITYMYGDHLVDRDTVLEEDSFENLKLQGSLEGPHELFTLVPSRPFFPRGFLWDEGFHVLPLLDYDSDLVLDILQSWFKLIDDEGWIAREQILGPEARSRVPEEFQVQSPQIVNPPTLMLAFTYLLSHFDSAGDVNEPQNVDGSFYSEPGQVIMNHPELLASYTKDIYPKLRTHFLWFRRTQQGYIEEFDRGQNPEGYRWRGRTLTHSLASGLDDYPRALPADVAELNVDLLSWVGVMTMSMIQMATILDLEDDRAEYERIYKDITENLDHLHWSSEEKTYCDVSLDEDEENVKVCYKGYISLFPFITKMIPPSDTEKLSSIVDLIKDPEELWSEYGIRSLSKSSDLYRTGENYWRSPIWMNINYLVLDALKHYHKASNDAKLSDTLAATYKKLRENLVRNVYKEWKRTGFVWEQYDDISGTAQRAKNFLGWTSSVVLMMTMDQELI</sequence>
<dbReference type="SUPFAM" id="SSF48208">
    <property type="entry name" value="Six-hairpin glycosidases"/>
    <property type="match status" value="1"/>
</dbReference>
<dbReference type="Gene3D" id="2.70.98.110">
    <property type="entry name" value="Glycosyl hydrolase family 63, N-terminal domain"/>
    <property type="match status" value="1"/>
</dbReference>
<dbReference type="PANTHER" id="PTHR10412">
    <property type="entry name" value="MANNOSYL-OLIGOSACCHARIDE GLUCOSIDASE"/>
    <property type="match status" value="1"/>
</dbReference>
<comment type="pathway">
    <text evidence="13">Glycan metabolism; N-glycan degradation.</text>
</comment>
<evidence type="ECO:0000256" key="8">
    <source>
        <dbReference type="ARBA" id="ARBA00023136"/>
    </source>
</evidence>
<dbReference type="Proteomes" id="UP000001997">
    <property type="component" value="Unassembled WGS sequence"/>
</dbReference>
<dbReference type="OMA" id="FNWYNTT"/>